<accession>A0A4U6TWG5</accession>
<evidence type="ECO:0000313" key="3">
    <source>
        <dbReference type="Proteomes" id="UP000298652"/>
    </source>
</evidence>
<organism evidence="2 3">
    <name type="scientific">Setaria viridis</name>
    <name type="common">Green bristlegrass</name>
    <name type="synonym">Setaria italica subsp. viridis</name>
    <dbReference type="NCBI Taxonomy" id="4556"/>
    <lineage>
        <taxon>Eukaryota</taxon>
        <taxon>Viridiplantae</taxon>
        <taxon>Streptophyta</taxon>
        <taxon>Embryophyta</taxon>
        <taxon>Tracheophyta</taxon>
        <taxon>Spermatophyta</taxon>
        <taxon>Magnoliopsida</taxon>
        <taxon>Liliopsida</taxon>
        <taxon>Poales</taxon>
        <taxon>Poaceae</taxon>
        <taxon>PACMAD clade</taxon>
        <taxon>Panicoideae</taxon>
        <taxon>Panicodae</taxon>
        <taxon>Paniceae</taxon>
        <taxon>Cenchrinae</taxon>
        <taxon>Setaria</taxon>
    </lineage>
</organism>
<sequence>MHACARHQRSRASPGRWVPCPRAPPRPCSEAFEVGEDRRRTMPTRIPDGNAPDATPAGCGGRTNELPGFRSHRSEL</sequence>
<name>A0A4U6TWG5_SETVI</name>
<feature type="compositionally biased region" description="Basic residues" evidence="1">
    <location>
        <begin position="1"/>
        <end position="10"/>
    </location>
</feature>
<dbReference type="Proteomes" id="UP000298652">
    <property type="component" value="Chromosome 7"/>
</dbReference>
<dbReference type="Gramene" id="TKW05513">
    <property type="protein sequence ID" value="TKW05513"/>
    <property type="gene ID" value="SEVIR_7G181250v2"/>
</dbReference>
<reference evidence="2" key="1">
    <citation type="submission" date="2019-03" db="EMBL/GenBank/DDBJ databases">
        <title>WGS assembly of Setaria viridis.</title>
        <authorList>
            <person name="Huang P."/>
            <person name="Jenkins J."/>
            <person name="Grimwood J."/>
            <person name="Barry K."/>
            <person name="Healey A."/>
            <person name="Mamidi S."/>
            <person name="Sreedasyam A."/>
            <person name="Shu S."/>
            <person name="Feldman M."/>
            <person name="Wu J."/>
            <person name="Yu Y."/>
            <person name="Chen C."/>
            <person name="Johnson J."/>
            <person name="Rokhsar D."/>
            <person name="Baxter I."/>
            <person name="Schmutz J."/>
            <person name="Brutnell T."/>
            <person name="Kellogg E."/>
        </authorList>
    </citation>
    <scope>NUCLEOTIDE SEQUENCE [LARGE SCALE GENOMIC DNA]</scope>
</reference>
<dbReference type="EMBL" id="CM016558">
    <property type="protein sequence ID" value="TKW05513.1"/>
    <property type="molecule type" value="Genomic_DNA"/>
</dbReference>
<feature type="region of interest" description="Disordered" evidence="1">
    <location>
        <begin position="1"/>
        <end position="76"/>
    </location>
</feature>
<evidence type="ECO:0000313" key="2">
    <source>
        <dbReference type="EMBL" id="TKW05513.1"/>
    </source>
</evidence>
<gene>
    <name evidence="2" type="ORF">SEVIR_7G181250v2</name>
</gene>
<keyword evidence="3" id="KW-1185">Reference proteome</keyword>
<proteinExistence type="predicted"/>
<evidence type="ECO:0000256" key="1">
    <source>
        <dbReference type="SAM" id="MobiDB-lite"/>
    </source>
</evidence>
<dbReference type="AlphaFoldDB" id="A0A4U6TWG5"/>
<protein>
    <submittedName>
        <fullName evidence="2">Uncharacterized protein</fullName>
    </submittedName>
</protein>